<keyword evidence="4" id="KW-0804">Transcription</keyword>
<dbReference type="Proteomes" id="UP000241167">
    <property type="component" value="Unassembled WGS sequence"/>
</dbReference>
<dbReference type="AlphaFoldDB" id="A0A2P7QVT5"/>
<dbReference type="PROSITE" id="PS50931">
    <property type="entry name" value="HTH_LYSR"/>
    <property type="match status" value="2"/>
</dbReference>
<dbReference type="InterPro" id="IPR005119">
    <property type="entry name" value="LysR_subst-bd"/>
</dbReference>
<name>A0A2P7QVT5_9SPHN</name>
<dbReference type="PANTHER" id="PTHR30126:SF98">
    <property type="entry name" value="HTH-TYPE TRANSCRIPTIONAL ACTIVATOR BAUR"/>
    <property type="match status" value="1"/>
</dbReference>
<evidence type="ECO:0000313" key="6">
    <source>
        <dbReference type="EMBL" id="PSJ42054.1"/>
    </source>
</evidence>
<dbReference type="Pfam" id="PF00126">
    <property type="entry name" value="HTH_1"/>
    <property type="match status" value="2"/>
</dbReference>
<organism evidence="6 7">
    <name type="scientific">Allosphingosinicella deserti</name>
    <dbReference type="NCBI Taxonomy" id="2116704"/>
    <lineage>
        <taxon>Bacteria</taxon>
        <taxon>Pseudomonadati</taxon>
        <taxon>Pseudomonadota</taxon>
        <taxon>Alphaproteobacteria</taxon>
        <taxon>Sphingomonadales</taxon>
        <taxon>Sphingomonadaceae</taxon>
        <taxon>Allosphingosinicella</taxon>
    </lineage>
</organism>
<dbReference type="SUPFAM" id="SSF53850">
    <property type="entry name" value="Periplasmic binding protein-like II"/>
    <property type="match status" value="1"/>
</dbReference>
<dbReference type="EMBL" id="PXYI01000002">
    <property type="protein sequence ID" value="PSJ42054.1"/>
    <property type="molecule type" value="Genomic_DNA"/>
</dbReference>
<keyword evidence="2" id="KW-0805">Transcription regulation</keyword>
<dbReference type="SUPFAM" id="SSF46785">
    <property type="entry name" value="Winged helix' DNA-binding domain"/>
    <property type="match status" value="2"/>
</dbReference>
<dbReference type="InterPro" id="IPR036388">
    <property type="entry name" value="WH-like_DNA-bd_sf"/>
</dbReference>
<feature type="domain" description="HTH lysR-type" evidence="5">
    <location>
        <begin position="6"/>
        <end position="63"/>
    </location>
</feature>
<evidence type="ECO:0000259" key="5">
    <source>
        <dbReference type="PROSITE" id="PS50931"/>
    </source>
</evidence>
<dbReference type="Gene3D" id="3.40.190.10">
    <property type="entry name" value="Periplasmic binding protein-like II"/>
    <property type="match status" value="2"/>
</dbReference>
<sequence length="389" mass="41162">MDASDLNLRHLQAIVAATETGSLSAAARRVNLTQPAITQGVLKLERGLGLPLFERRPGGMEPTDAARILAPRAAAALALIGSPRVTGPQMRAFMALARGGSYVAAAAETGIREASLHRAVADLALGLGHRLVERRGRGIALTARGAGAARRFRLAEAELKAALSELAALRGQEVGRIAVGAMPLSRARLLPNAVAAFHRDHPQVDISIAEGSHVELVGPLRDGEIDLMLGALRDPTPGDDLVQQPLFVDRPVVLGRSGHPLAGRNAAPTTAELARFAWVVPPEGTPLRAQWRRMFELGAVAPPRVAIESGSVIVVRQLLIQSDFLTLLSPDQVAVELEAKWICRIGSAPGDPSRTIGLTTRAGWRPTPLQRRFVAAVEAEAGRIAGAQT</sequence>
<dbReference type="InterPro" id="IPR000847">
    <property type="entry name" value="LysR_HTH_N"/>
</dbReference>
<dbReference type="InterPro" id="IPR036390">
    <property type="entry name" value="WH_DNA-bd_sf"/>
</dbReference>
<dbReference type="PRINTS" id="PR00039">
    <property type="entry name" value="HTHLYSR"/>
</dbReference>
<dbReference type="OrthoDB" id="7840053at2"/>
<evidence type="ECO:0000256" key="4">
    <source>
        <dbReference type="ARBA" id="ARBA00023163"/>
    </source>
</evidence>
<comment type="caution">
    <text evidence="6">The sequence shown here is derived from an EMBL/GenBank/DDBJ whole genome shotgun (WGS) entry which is preliminary data.</text>
</comment>
<accession>A0A2P7QVT5</accession>
<dbReference type="GO" id="GO:0000976">
    <property type="term" value="F:transcription cis-regulatory region binding"/>
    <property type="evidence" value="ECO:0007669"/>
    <property type="project" value="TreeGrafter"/>
</dbReference>
<feature type="domain" description="HTH lysR-type" evidence="5">
    <location>
        <begin position="89"/>
        <end position="142"/>
    </location>
</feature>
<protein>
    <submittedName>
        <fullName evidence="6">LysR family transcriptional regulator</fullName>
    </submittedName>
</protein>
<dbReference type="Gene3D" id="1.10.10.10">
    <property type="entry name" value="Winged helix-like DNA-binding domain superfamily/Winged helix DNA-binding domain"/>
    <property type="match status" value="2"/>
</dbReference>
<evidence type="ECO:0000256" key="2">
    <source>
        <dbReference type="ARBA" id="ARBA00023015"/>
    </source>
</evidence>
<evidence type="ECO:0000313" key="7">
    <source>
        <dbReference type="Proteomes" id="UP000241167"/>
    </source>
</evidence>
<comment type="similarity">
    <text evidence="1">Belongs to the LysR transcriptional regulatory family.</text>
</comment>
<evidence type="ECO:0000256" key="3">
    <source>
        <dbReference type="ARBA" id="ARBA00023125"/>
    </source>
</evidence>
<dbReference type="Pfam" id="PF03466">
    <property type="entry name" value="LysR_substrate"/>
    <property type="match status" value="1"/>
</dbReference>
<keyword evidence="7" id="KW-1185">Reference proteome</keyword>
<dbReference type="GO" id="GO:0003700">
    <property type="term" value="F:DNA-binding transcription factor activity"/>
    <property type="evidence" value="ECO:0007669"/>
    <property type="project" value="InterPro"/>
</dbReference>
<dbReference type="RefSeq" id="WP_106512221.1">
    <property type="nucleotide sequence ID" value="NZ_PXYI01000002.1"/>
</dbReference>
<proteinExistence type="inferred from homology"/>
<keyword evidence="3" id="KW-0238">DNA-binding</keyword>
<reference evidence="6 7" key="1">
    <citation type="submission" date="2018-03" db="EMBL/GenBank/DDBJ databases">
        <title>The draft genome of Sphingosinicella sp. GL-C-18.</title>
        <authorList>
            <person name="Liu L."/>
            <person name="Li L."/>
            <person name="Liang L."/>
            <person name="Zhang X."/>
            <person name="Wang T."/>
        </authorList>
    </citation>
    <scope>NUCLEOTIDE SEQUENCE [LARGE SCALE GENOMIC DNA]</scope>
    <source>
        <strain evidence="6 7">GL-C-18</strain>
    </source>
</reference>
<gene>
    <name evidence="6" type="ORF">C7I55_07355</name>
</gene>
<evidence type="ECO:0000256" key="1">
    <source>
        <dbReference type="ARBA" id="ARBA00009437"/>
    </source>
</evidence>
<dbReference type="PANTHER" id="PTHR30126">
    <property type="entry name" value="HTH-TYPE TRANSCRIPTIONAL REGULATOR"/>
    <property type="match status" value="1"/>
</dbReference>